<reference evidence="3 4" key="1">
    <citation type="journal article" date="2013" name="J. Biotechnol.">
        <title>Establishment and interpretation of the genome sequence of the phytopathogenic fungus Rhizoctonia solani AG1-IB isolate 7/3/14.</title>
        <authorList>
            <person name="Wibberg D.W."/>
            <person name="Jelonek L.J."/>
            <person name="Rupp O.R."/>
            <person name="Hennig M.H."/>
            <person name="Eikmeyer F.E."/>
            <person name="Goesmann A.G."/>
            <person name="Hartmann A.H."/>
            <person name="Borriss R.B."/>
            <person name="Grosch R.G."/>
            <person name="Puehler A.P."/>
            <person name="Schlueter A.S."/>
        </authorList>
    </citation>
    <scope>NUCLEOTIDE SEQUENCE [LARGE SCALE GENOMIC DNA]</scope>
    <source>
        <strain evidence="4">AG1-IB / isolate 7/3/14</strain>
    </source>
</reference>
<dbReference type="SUPFAM" id="SSF52113">
    <property type="entry name" value="BRCT domain"/>
    <property type="match status" value="1"/>
</dbReference>
<sequence length="327" mass="35228">MTSKQASNSNLRGFFGSQNGAKAVKKKTQILISDDEDDEPPTKSPSKPVSKPAPLNTSEPSRSPSPVRDRSTAKRKSKVLMSSDEEDNVRTAFKKAAVSAPSKQPVGDFEWDRERLVDATKKNGGEILKQPGPTMSFIVVGKNVSQSKLQAIEKKNLKTKTEKEFMELIKPKPTPMAEKPTPVVKSPPKKPTISRNRKSSPVDEDEEVSEHKPAPKSKKAAPAKKQASSPAASDDDTPAKPAAKKGGWNRPTGDQKFDADMAAAKAAKANGPSALGSKEVPNGHPNALAGLTFVFTGELSSFSRDEAQDLAKRFGGYAGFLLMKRSY</sequence>
<feature type="region of interest" description="Disordered" evidence="1">
    <location>
        <begin position="1"/>
        <end position="88"/>
    </location>
</feature>
<evidence type="ECO:0000259" key="2">
    <source>
        <dbReference type="PROSITE" id="PS50172"/>
    </source>
</evidence>
<feature type="compositionally biased region" description="Basic and acidic residues" evidence="1">
    <location>
        <begin position="160"/>
        <end position="170"/>
    </location>
</feature>
<dbReference type="InterPro" id="IPR036420">
    <property type="entry name" value="BRCT_dom_sf"/>
</dbReference>
<dbReference type="Proteomes" id="UP000012065">
    <property type="component" value="Unassembled WGS sequence"/>
</dbReference>
<organism evidence="3 4">
    <name type="scientific">Thanatephorus cucumeris (strain AG1-IB / isolate 7/3/14)</name>
    <name type="common">Lettuce bottom rot fungus</name>
    <name type="synonym">Rhizoctonia solani</name>
    <dbReference type="NCBI Taxonomy" id="1108050"/>
    <lineage>
        <taxon>Eukaryota</taxon>
        <taxon>Fungi</taxon>
        <taxon>Dikarya</taxon>
        <taxon>Basidiomycota</taxon>
        <taxon>Agaricomycotina</taxon>
        <taxon>Agaricomycetes</taxon>
        <taxon>Cantharellales</taxon>
        <taxon>Ceratobasidiaceae</taxon>
        <taxon>Rhizoctonia</taxon>
        <taxon>Rhizoctonia solani AG-1</taxon>
    </lineage>
</organism>
<evidence type="ECO:0000256" key="1">
    <source>
        <dbReference type="SAM" id="MobiDB-lite"/>
    </source>
</evidence>
<feature type="compositionally biased region" description="Low complexity" evidence="1">
    <location>
        <begin position="44"/>
        <end position="66"/>
    </location>
</feature>
<dbReference type="HOGENOM" id="CLU_850415_0_0_1"/>
<feature type="domain" description="BRCT" evidence="2">
    <location>
        <begin position="283"/>
        <end position="316"/>
    </location>
</feature>
<dbReference type="InterPro" id="IPR001357">
    <property type="entry name" value="BRCT_dom"/>
</dbReference>
<dbReference type="EMBL" id="CAOJ01002988">
    <property type="protein sequence ID" value="CCO28226.1"/>
    <property type="molecule type" value="Genomic_DNA"/>
</dbReference>
<accession>M5BMT1</accession>
<gene>
    <name evidence="3" type="ORF">BN14_02219</name>
</gene>
<dbReference type="Gene3D" id="3.40.50.10190">
    <property type="entry name" value="BRCT domain"/>
    <property type="match status" value="2"/>
</dbReference>
<feature type="compositionally biased region" description="Low complexity" evidence="1">
    <location>
        <begin position="260"/>
        <end position="269"/>
    </location>
</feature>
<evidence type="ECO:0000313" key="4">
    <source>
        <dbReference type="Proteomes" id="UP000012065"/>
    </source>
</evidence>
<proteinExistence type="predicted"/>
<dbReference type="PROSITE" id="PS50172">
    <property type="entry name" value="BRCT"/>
    <property type="match status" value="1"/>
</dbReference>
<feature type="compositionally biased region" description="Low complexity" evidence="1">
    <location>
        <begin position="223"/>
        <end position="232"/>
    </location>
</feature>
<feature type="region of interest" description="Disordered" evidence="1">
    <location>
        <begin position="160"/>
        <end position="286"/>
    </location>
</feature>
<dbReference type="AlphaFoldDB" id="M5BMT1"/>
<feature type="compositionally biased region" description="Polar residues" evidence="1">
    <location>
        <begin position="1"/>
        <end position="20"/>
    </location>
</feature>
<protein>
    <submittedName>
        <fullName evidence="3">Rhizoctonia solani AG1-IB WGS project CAOJ00000000 data, isolate 7/3/14, contig 04432</fullName>
    </submittedName>
</protein>
<comment type="caution">
    <text evidence="3">The sequence shown here is derived from an EMBL/GenBank/DDBJ whole genome shotgun (WGS) entry which is preliminary data.</text>
</comment>
<evidence type="ECO:0000313" key="3">
    <source>
        <dbReference type="EMBL" id="CCO28226.1"/>
    </source>
</evidence>
<name>M5BMT1_THACB</name>